<evidence type="ECO:0000256" key="6">
    <source>
        <dbReference type="ARBA" id="ARBA00023180"/>
    </source>
</evidence>
<dbReference type="InterPro" id="IPR029058">
    <property type="entry name" value="AB_hydrolase_fold"/>
</dbReference>
<keyword evidence="4" id="KW-0732">Signal</keyword>
<evidence type="ECO:0000313" key="11">
    <source>
        <dbReference type="Proteomes" id="UP000813444"/>
    </source>
</evidence>
<dbReference type="OrthoDB" id="2425929at2759"/>
<dbReference type="EMBL" id="JAGPNK010000008">
    <property type="protein sequence ID" value="KAH7316811.1"/>
    <property type="molecule type" value="Genomic_DNA"/>
</dbReference>
<name>A0A8K0SUX0_9HYPO</name>
<dbReference type="EC" id="3.1.1.-" evidence="9"/>
<dbReference type="GO" id="GO:0052689">
    <property type="term" value="F:carboxylic ester hydrolase activity"/>
    <property type="evidence" value="ECO:0007669"/>
    <property type="project" value="UniProtKB-KW"/>
</dbReference>
<keyword evidence="5 9" id="KW-0378">Hydrolase</keyword>
<keyword evidence="8 9" id="KW-0624">Polysaccharide degradation</keyword>
<keyword evidence="7 9" id="KW-0119">Carbohydrate metabolism</keyword>
<dbReference type="Gene3D" id="3.40.50.1820">
    <property type="entry name" value="alpha/beta hydrolase"/>
    <property type="match status" value="1"/>
</dbReference>
<comment type="similarity">
    <text evidence="9">Belongs to the carbohydrate esterase 1 (CE1) family.</text>
</comment>
<comment type="subcellular location">
    <subcellularLocation>
        <location evidence="1 9">Secreted</location>
    </subcellularLocation>
</comment>
<dbReference type="PANTHER" id="PTHR43037:SF3">
    <property type="entry name" value="FERULOYL ESTERASE B"/>
    <property type="match status" value="1"/>
</dbReference>
<dbReference type="InterPro" id="IPR010126">
    <property type="entry name" value="Esterase_phb"/>
</dbReference>
<keyword evidence="3 9" id="KW-0964">Secreted</keyword>
<dbReference type="SUPFAM" id="SSF53474">
    <property type="entry name" value="alpha/beta-Hydrolases"/>
    <property type="match status" value="2"/>
</dbReference>
<evidence type="ECO:0000256" key="9">
    <source>
        <dbReference type="RuleBase" id="RU367147"/>
    </source>
</evidence>
<evidence type="ECO:0000256" key="3">
    <source>
        <dbReference type="ARBA" id="ARBA00022525"/>
    </source>
</evidence>
<evidence type="ECO:0000256" key="1">
    <source>
        <dbReference type="ARBA" id="ARBA00004613"/>
    </source>
</evidence>
<comment type="caution">
    <text evidence="10">The sequence shown here is derived from an EMBL/GenBank/DDBJ whole genome shotgun (WGS) entry which is preliminary data.</text>
</comment>
<dbReference type="GO" id="GO:0045493">
    <property type="term" value="P:xylan catabolic process"/>
    <property type="evidence" value="ECO:0007669"/>
    <property type="project" value="UniProtKB-UniRule"/>
</dbReference>
<evidence type="ECO:0000256" key="2">
    <source>
        <dbReference type="ARBA" id="ARBA00022487"/>
    </source>
</evidence>
<dbReference type="PANTHER" id="PTHR43037">
    <property type="entry name" value="UNNAMED PRODUCT-RELATED"/>
    <property type="match status" value="1"/>
</dbReference>
<dbReference type="Proteomes" id="UP000813444">
    <property type="component" value="Unassembled WGS sequence"/>
</dbReference>
<proteinExistence type="inferred from homology"/>
<gene>
    <name evidence="10" type="ORF">B0I35DRAFT_451668</name>
</gene>
<evidence type="ECO:0000256" key="4">
    <source>
        <dbReference type="ARBA" id="ARBA00022729"/>
    </source>
</evidence>
<evidence type="ECO:0000256" key="7">
    <source>
        <dbReference type="ARBA" id="ARBA00023277"/>
    </source>
</evidence>
<evidence type="ECO:0000313" key="10">
    <source>
        <dbReference type="EMBL" id="KAH7316811.1"/>
    </source>
</evidence>
<dbReference type="AlphaFoldDB" id="A0A8K0SUX0"/>
<keyword evidence="2 9" id="KW-0719">Serine esterase</keyword>
<dbReference type="Pfam" id="PF10503">
    <property type="entry name" value="Esterase_PHB"/>
    <property type="match status" value="1"/>
</dbReference>
<dbReference type="NCBIfam" id="TIGR01840">
    <property type="entry name" value="esterase_phb"/>
    <property type="match status" value="1"/>
</dbReference>
<dbReference type="InterPro" id="IPR050955">
    <property type="entry name" value="Plant_Biomass_Hydrol_Est"/>
</dbReference>
<evidence type="ECO:0000256" key="5">
    <source>
        <dbReference type="ARBA" id="ARBA00022801"/>
    </source>
</evidence>
<organism evidence="10 11">
    <name type="scientific">Stachybotrys elegans</name>
    <dbReference type="NCBI Taxonomy" id="80388"/>
    <lineage>
        <taxon>Eukaryota</taxon>
        <taxon>Fungi</taxon>
        <taxon>Dikarya</taxon>
        <taxon>Ascomycota</taxon>
        <taxon>Pezizomycotina</taxon>
        <taxon>Sordariomycetes</taxon>
        <taxon>Hypocreomycetidae</taxon>
        <taxon>Hypocreales</taxon>
        <taxon>Stachybotryaceae</taxon>
        <taxon>Stachybotrys</taxon>
    </lineage>
</organism>
<evidence type="ECO:0000256" key="8">
    <source>
        <dbReference type="ARBA" id="ARBA00023326"/>
    </source>
</evidence>
<reference evidence="10" key="1">
    <citation type="journal article" date="2021" name="Nat. Commun.">
        <title>Genetic determinants of endophytism in the Arabidopsis root mycobiome.</title>
        <authorList>
            <person name="Mesny F."/>
            <person name="Miyauchi S."/>
            <person name="Thiergart T."/>
            <person name="Pickel B."/>
            <person name="Atanasova L."/>
            <person name="Karlsson M."/>
            <person name="Huettel B."/>
            <person name="Barry K.W."/>
            <person name="Haridas S."/>
            <person name="Chen C."/>
            <person name="Bauer D."/>
            <person name="Andreopoulos W."/>
            <person name="Pangilinan J."/>
            <person name="LaButti K."/>
            <person name="Riley R."/>
            <person name="Lipzen A."/>
            <person name="Clum A."/>
            <person name="Drula E."/>
            <person name="Henrissat B."/>
            <person name="Kohler A."/>
            <person name="Grigoriev I.V."/>
            <person name="Martin F.M."/>
            <person name="Hacquard S."/>
        </authorList>
    </citation>
    <scope>NUCLEOTIDE SEQUENCE</scope>
    <source>
        <strain evidence="10">MPI-CAGE-CH-0235</strain>
    </source>
</reference>
<protein>
    <recommendedName>
        <fullName evidence="9">Carboxylic ester hydrolase</fullName>
        <ecNumber evidence="9">3.1.1.-</ecNumber>
    </recommendedName>
</protein>
<dbReference type="GO" id="GO:0005576">
    <property type="term" value="C:extracellular region"/>
    <property type="evidence" value="ECO:0007669"/>
    <property type="project" value="UniProtKB-SubCell"/>
</dbReference>
<keyword evidence="6" id="KW-0325">Glycoprotein</keyword>
<comment type="function">
    <text evidence="9">Esterase involved in the hydrolysis of xylan, a major structural heterogeneous polysaccharide found in plant biomass representing the second most abundant polysaccharide in the biosphere, after cellulose.</text>
</comment>
<accession>A0A8K0SUX0</accession>
<keyword evidence="11" id="KW-1185">Reference proteome</keyword>
<sequence>MTLRTSLHCTEPCFVGLSWAGTFSQVQNFGSNPSGARMYVYTPTNIASNPPIIVSIHYCTGTAQAMYTGTPYARYADQYGFIVIYPESPYSGRCWDVASPQTLRRDGGANSNSIANMVKYAISTYRADASRVFVMGASSGAMMTSVLAATYPDLFAAAIVYSGVPAGCFAVPNSLPSSPSQEPGWNSNCSGGRFIQTPQQWADTARTMYPGYTGRRPRMQIYHGDADTTLSGNNYAESMKQWSAIFGYTYGSPQQTLPNTPVSPYTKQIYGPNLQGILGRGIGHNVANMGLEDLRWFGIVV</sequence>